<dbReference type="PANTHER" id="PTHR31988:SF19">
    <property type="entry name" value="9-O-ACETYL-N-ACETYLNEURAMINIC ACID DEACETYLASE-RELATED"/>
    <property type="match status" value="1"/>
</dbReference>
<feature type="domain" description="Sialate O-acetylesterase" evidence="2">
    <location>
        <begin position="33"/>
        <end position="265"/>
    </location>
</feature>
<evidence type="ECO:0000259" key="2">
    <source>
        <dbReference type="Pfam" id="PF03629"/>
    </source>
</evidence>
<name>A0A239J5J4_9NOCA</name>
<dbReference type="STRING" id="398843.A3K89_17950"/>
<keyword evidence="1" id="KW-0378">Hydrolase</keyword>
<evidence type="ECO:0000256" key="1">
    <source>
        <dbReference type="ARBA" id="ARBA00022801"/>
    </source>
</evidence>
<dbReference type="SUPFAM" id="SSF52266">
    <property type="entry name" value="SGNH hydrolase"/>
    <property type="match status" value="1"/>
</dbReference>
<proteinExistence type="predicted"/>
<dbReference type="GO" id="GO:0016787">
    <property type="term" value="F:hydrolase activity"/>
    <property type="evidence" value="ECO:0007669"/>
    <property type="project" value="UniProtKB-KW"/>
</dbReference>
<dbReference type="Gene3D" id="3.40.50.1110">
    <property type="entry name" value="SGNH hydrolase"/>
    <property type="match status" value="1"/>
</dbReference>
<dbReference type="AlphaFoldDB" id="A0A239J5J4"/>
<reference evidence="4" key="1">
    <citation type="submission" date="2017-06" db="EMBL/GenBank/DDBJ databases">
        <authorList>
            <person name="Varghese N."/>
            <person name="Submissions S."/>
        </authorList>
    </citation>
    <scope>NUCLEOTIDE SEQUENCE [LARGE SCALE GENOMIC DNA]</scope>
    <source>
        <strain evidence="4">JCM 23211</strain>
    </source>
</reference>
<dbReference type="InterPro" id="IPR005181">
    <property type="entry name" value="SASA"/>
</dbReference>
<organism evidence="3 4">
    <name type="scientific">Rhodococcoides kyotonense</name>
    <dbReference type="NCBI Taxonomy" id="398843"/>
    <lineage>
        <taxon>Bacteria</taxon>
        <taxon>Bacillati</taxon>
        <taxon>Actinomycetota</taxon>
        <taxon>Actinomycetes</taxon>
        <taxon>Mycobacteriales</taxon>
        <taxon>Nocardiaceae</taxon>
        <taxon>Rhodococcoides</taxon>
    </lineage>
</organism>
<dbReference type="OrthoDB" id="9758772at2"/>
<dbReference type="EMBL" id="FZOW01000008">
    <property type="protein sequence ID" value="SNT01117.1"/>
    <property type="molecule type" value="Genomic_DNA"/>
</dbReference>
<keyword evidence="4" id="KW-1185">Reference proteome</keyword>
<evidence type="ECO:0000313" key="3">
    <source>
        <dbReference type="EMBL" id="SNT01117.1"/>
    </source>
</evidence>
<dbReference type="PANTHER" id="PTHR31988">
    <property type="entry name" value="ESTERASE, PUTATIVE (DUF303)-RELATED"/>
    <property type="match status" value="1"/>
</dbReference>
<evidence type="ECO:0000313" key="4">
    <source>
        <dbReference type="Proteomes" id="UP000198327"/>
    </source>
</evidence>
<dbReference type="InterPro" id="IPR052940">
    <property type="entry name" value="Carb_Esterase_6"/>
</dbReference>
<sequence>MSLVVRAKDIVKRRLGTGIAVPPSSEPYLVVAVLGQSNAHGAGIGLDPSGLDKPHPRVHQWASSGRSKDTIVAGCDPLFHEVPSKAVGFATTFGRNLAEASGMPVLLVPYARGDSAFARKYGISWDPADRGARVNLFWDAVARVKSGLALNSENTLAAVLWHQGESDVPLTPGPVYAAKLDLVIDTLRAQFGQVPFVIGQMVPDEIESGHPDYPVIDAVHRDTPNRRRQVVYVEGPRGLYNGETEKIHYNAAGQRELGERMWAAFRAAAPVSEK</sequence>
<dbReference type="Pfam" id="PF03629">
    <property type="entry name" value="SASA"/>
    <property type="match status" value="1"/>
</dbReference>
<dbReference type="Proteomes" id="UP000198327">
    <property type="component" value="Unassembled WGS sequence"/>
</dbReference>
<dbReference type="InterPro" id="IPR036514">
    <property type="entry name" value="SGNH_hydro_sf"/>
</dbReference>
<gene>
    <name evidence="3" type="ORF">SAMN05421642_10861</name>
</gene>
<accession>A0A239J5J4</accession>
<protein>
    <recommendedName>
        <fullName evidence="2">Sialate O-acetylesterase domain-containing protein</fullName>
    </recommendedName>
</protein>